<evidence type="ECO:0000313" key="1">
    <source>
        <dbReference type="EMBL" id="ADD96510.1"/>
    </source>
</evidence>
<accession>D6PLA9</accession>
<dbReference type="EMBL" id="GU943144">
    <property type="protein sequence ID" value="ADD96510.1"/>
    <property type="molecule type" value="Genomic_DNA"/>
</dbReference>
<name>D6PLA9_9ZZZZ</name>
<protein>
    <submittedName>
        <fullName evidence="1">Uncharacterized protein</fullName>
    </submittedName>
</protein>
<proteinExistence type="predicted"/>
<sequence length="330" mass="36974">MTVKEYQSGARVLESAESELLPDNVNVPGCPPGHMPYTLQPIRRNAKMICFHSIWNPFGGYGNVKKMLEGKSTEEIKIRAYGWAERLEGKAFPKFNENVHVVPQEKVPESGTRYCSVDPAGSKNWFIKWYLVDNLNRVFLYREWPPRQQYGEWALPSDKADGKPGPAQTGLGLSLVSYKKLILKEEDGEEIHRRIIDSRFGGAEVPSAKSGMTPIIMLEQDDLDEEGNEIVPGMVFFPAPGGQIEDGIQGINDMLDYDESKPVSMMNCPRYYISEACEQSIYAYAEYTGLDGLKGALKDVIDPDRYMFKDGIHHFDPVAFAATGGDAPDF</sequence>
<dbReference type="AlphaFoldDB" id="D6PLA9"/>
<reference evidence="1" key="1">
    <citation type="journal article" date="2010" name="ISME J.">
        <title>Metagenome of the Mediterranean deep chlorophyll maximum studied by direct and fosmid library 454 pyrosequencing.</title>
        <authorList>
            <person name="Ghai R."/>
            <person name="Martin-Cuadrado A.B."/>
            <person name="Molto A.G."/>
            <person name="Heredia I.G."/>
            <person name="Cabrera R."/>
            <person name="Martin J."/>
            <person name="Verdu M."/>
            <person name="Deschamps P."/>
            <person name="Moreira D."/>
            <person name="Lopez-Garcia P."/>
            <person name="Mira A."/>
            <person name="Rodriguez-Valera F."/>
        </authorList>
    </citation>
    <scope>NUCLEOTIDE SEQUENCE</scope>
</reference>
<dbReference type="Gene3D" id="3.30.420.280">
    <property type="match status" value="1"/>
</dbReference>
<organism evidence="1">
    <name type="scientific">uncultured organism MedDCM-OCT-S11-C235</name>
    <dbReference type="NCBI Taxonomy" id="743657"/>
    <lineage>
        <taxon>unclassified sequences</taxon>
        <taxon>environmental samples</taxon>
    </lineage>
</organism>